<dbReference type="Proteomes" id="UP001058974">
    <property type="component" value="Chromosome 1"/>
</dbReference>
<gene>
    <name evidence="3" type="ORF">KIW84_012288</name>
</gene>
<name>A0A9D5BHD0_PEA</name>
<evidence type="ECO:0000313" key="4">
    <source>
        <dbReference type="Proteomes" id="UP001058974"/>
    </source>
</evidence>
<feature type="coiled-coil region" evidence="1">
    <location>
        <begin position="164"/>
        <end position="191"/>
    </location>
</feature>
<sequence length="280" mass="32127">MTYAELYPSLVLKNLLQPRNPPQIPEPLPWWYKPELHCAFHQGTPRHDIENCYPLKYEVQKLVKNTMVSFEDRAPNVKANSGEISGFLAPLTAIASDLYPCDEIRRHKTRYLSEHNYPQPIGQPSYEDSDSHIQMRYVPLQCSQFVWCPTSRITDSGIHRYGTRRNQQRVMESLQAELAEMKIRMNQFMDLVQGVAQGQQELRLLVQRDPPITQPETLADPPAGEANGPNGPGPIPTLHVNLDQQPIQDGQDDQFPLLQEDFGMDPMFRRLEERLKAVEG</sequence>
<dbReference type="AlphaFoldDB" id="A0A9D5BHD0"/>
<evidence type="ECO:0000256" key="1">
    <source>
        <dbReference type="SAM" id="Coils"/>
    </source>
</evidence>
<reference evidence="3 4" key="1">
    <citation type="journal article" date="2022" name="Nat. Genet.">
        <title>Improved pea reference genome and pan-genome highlight genomic features and evolutionary characteristics.</title>
        <authorList>
            <person name="Yang T."/>
            <person name="Liu R."/>
            <person name="Luo Y."/>
            <person name="Hu S."/>
            <person name="Wang D."/>
            <person name="Wang C."/>
            <person name="Pandey M.K."/>
            <person name="Ge S."/>
            <person name="Xu Q."/>
            <person name="Li N."/>
            <person name="Li G."/>
            <person name="Huang Y."/>
            <person name="Saxena R.K."/>
            <person name="Ji Y."/>
            <person name="Li M."/>
            <person name="Yan X."/>
            <person name="He Y."/>
            <person name="Liu Y."/>
            <person name="Wang X."/>
            <person name="Xiang C."/>
            <person name="Varshney R.K."/>
            <person name="Ding H."/>
            <person name="Gao S."/>
            <person name="Zong X."/>
        </authorList>
    </citation>
    <scope>NUCLEOTIDE SEQUENCE [LARGE SCALE GENOMIC DNA]</scope>
    <source>
        <strain evidence="3 4">cv. Zhongwan 6</strain>
    </source>
</reference>
<keyword evidence="4" id="KW-1185">Reference proteome</keyword>
<comment type="caution">
    <text evidence="3">The sequence shown here is derived from an EMBL/GenBank/DDBJ whole genome shotgun (WGS) entry which is preliminary data.</text>
</comment>
<evidence type="ECO:0000256" key="2">
    <source>
        <dbReference type="SAM" id="MobiDB-lite"/>
    </source>
</evidence>
<dbReference type="EMBL" id="JAMSHJ010000001">
    <property type="protein sequence ID" value="KAI5443586.1"/>
    <property type="molecule type" value="Genomic_DNA"/>
</dbReference>
<protein>
    <submittedName>
        <fullName evidence="3">Uncharacterized protein</fullName>
    </submittedName>
</protein>
<evidence type="ECO:0000313" key="3">
    <source>
        <dbReference type="EMBL" id="KAI5443586.1"/>
    </source>
</evidence>
<accession>A0A9D5BHD0</accession>
<keyword evidence="1" id="KW-0175">Coiled coil</keyword>
<organism evidence="3 4">
    <name type="scientific">Pisum sativum</name>
    <name type="common">Garden pea</name>
    <name type="synonym">Lathyrus oleraceus</name>
    <dbReference type="NCBI Taxonomy" id="3888"/>
    <lineage>
        <taxon>Eukaryota</taxon>
        <taxon>Viridiplantae</taxon>
        <taxon>Streptophyta</taxon>
        <taxon>Embryophyta</taxon>
        <taxon>Tracheophyta</taxon>
        <taxon>Spermatophyta</taxon>
        <taxon>Magnoliopsida</taxon>
        <taxon>eudicotyledons</taxon>
        <taxon>Gunneridae</taxon>
        <taxon>Pentapetalae</taxon>
        <taxon>rosids</taxon>
        <taxon>fabids</taxon>
        <taxon>Fabales</taxon>
        <taxon>Fabaceae</taxon>
        <taxon>Papilionoideae</taxon>
        <taxon>50 kb inversion clade</taxon>
        <taxon>NPAAA clade</taxon>
        <taxon>Hologalegina</taxon>
        <taxon>IRL clade</taxon>
        <taxon>Fabeae</taxon>
        <taxon>Lathyrus</taxon>
    </lineage>
</organism>
<feature type="region of interest" description="Disordered" evidence="2">
    <location>
        <begin position="212"/>
        <end position="253"/>
    </location>
</feature>
<dbReference type="Gramene" id="Psat01G0228800-T1">
    <property type="protein sequence ID" value="KAI5443586.1"/>
    <property type="gene ID" value="KIW84_012288"/>
</dbReference>
<proteinExistence type="predicted"/>